<feature type="non-terminal residue" evidence="2">
    <location>
        <position position="1"/>
    </location>
</feature>
<reference evidence="2" key="1">
    <citation type="submission" date="2019-09" db="EMBL/GenBank/DDBJ databases">
        <title>Bird 10,000 Genomes (B10K) Project - Family phase.</title>
        <authorList>
            <person name="Zhang G."/>
        </authorList>
    </citation>
    <scope>NUCLEOTIDE SEQUENCE</scope>
    <source>
        <strain evidence="2">OUT-0061</strain>
        <tissue evidence="2">Blood</tissue>
    </source>
</reference>
<keyword evidence="3" id="KW-1185">Reference proteome</keyword>
<feature type="non-terminal residue" evidence="2">
    <location>
        <position position="116"/>
    </location>
</feature>
<dbReference type="GO" id="GO:0016874">
    <property type="term" value="F:ligase activity"/>
    <property type="evidence" value="ECO:0007669"/>
    <property type="project" value="UniProtKB-KW"/>
</dbReference>
<feature type="compositionally biased region" description="Polar residues" evidence="1">
    <location>
        <begin position="19"/>
        <end position="30"/>
    </location>
</feature>
<dbReference type="Proteomes" id="UP000659062">
    <property type="component" value="Unassembled WGS sequence"/>
</dbReference>
<organism evidence="2 3">
    <name type="scientific">Copsychus sechellarum</name>
    <dbReference type="NCBI Taxonomy" id="797021"/>
    <lineage>
        <taxon>Eukaryota</taxon>
        <taxon>Metazoa</taxon>
        <taxon>Chordata</taxon>
        <taxon>Craniata</taxon>
        <taxon>Vertebrata</taxon>
        <taxon>Euteleostomi</taxon>
        <taxon>Archelosauria</taxon>
        <taxon>Archosauria</taxon>
        <taxon>Dinosauria</taxon>
        <taxon>Saurischia</taxon>
        <taxon>Theropoda</taxon>
        <taxon>Coelurosauria</taxon>
        <taxon>Aves</taxon>
        <taxon>Neognathae</taxon>
        <taxon>Neoaves</taxon>
        <taxon>Telluraves</taxon>
        <taxon>Australaves</taxon>
        <taxon>Passeriformes</taxon>
        <taxon>Muscicapidae</taxon>
        <taxon>Copsychus</taxon>
    </lineage>
</organism>
<evidence type="ECO:0000256" key="1">
    <source>
        <dbReference type="SAM" id="MobiDB-lite"/>
    </source>
</evidence>
<comment type="caution">
    <text evidence="2">The sequence shown here is derived from an EMBL/GenBank/DDBJ whole genome shotgun (WGS) entry which is preliminary data.</text>
</comment>
<evidence type="ECO:0000313" key="3">
    <source>
        <dbReference type="Proteomes" id="UP000659062"/>
    </source>
</evidence>
<protein>
    <submittedName>
        <fullName evidence="2">RNF4 ligase</fullName>
    </submittedName>
</protein>
<evidence type="ECO:0000313" key="2">
    <source>
        <dbReference type="EMBL" id="NXD45080.1"/>
    </source>
</evidence>
<gene>
    <name evidence="2" type="primary">Rnf4_1</name>
    <name evidence="2" type="ORF">COPSEC_R05196</name>
</gene>
<name>A0A851W4I1_9PASS</name>
<sequence>RKRPGGAADSGSARKRSRLQPSSAAGTSQAEPVELLGSAGQFIDVTSQSSVPEVIVTFSDDETPVVLDREQSQQYLLASRDTEDSAELWASDNEDEAIDNNRYVTDKVSLQCAISD</sequence>
<dbReference type="EMBL" id="WBNE01000214">
    <property type="protein sequence ID" value="NXD45080.1"/>
    <property type="molecule type" value="Genomic_DNA"/>
</dbReference>
<keyword evidence="2" id="KW-0436">Ligase</keyword>
<dbReference type="AlphaFoldDB" id="A0A851W4I1"/>
<proteinExistence type="predicted"/>
<feature type="region of interest" description="Disordered" evidence="1">
    <location>
        <begin position="1"/>
        <end position="32"/>
    </location>
</feature>
<accession>A0A851W4I1</accession>
<dbReference type="OrthoDB" id="9218625at2759"/>